<dbReference type="GO" id="GO:0046983">
    <property type="term" value="F:protein dimerization activity"/>
    <property type="evidence" value="ECO:0007669"/>
    <property type="project" value="InterPro"/>
</dbReference>
<dbReference type="GO" id="GO:0005634">
    <property type="term" value="C:nucleus"/>
    <property type="evidence" value="ECO:0007669"/>
    <property type="project" value="UniProtKB-SubCell"/>
</dbReference>
<dbReference type="SUPFAM" id="SSF53098">
    <property type="entry name" value="Ribonuclease H-like"/>
    <property type="match status" value="1"/>
</dbReference>
<dbReference type="InterPro" id="IPR008906">
    <property type="entry name" value="HATC_C_dom"/>
</dbReference>
<organism evidence="8 9">
    <name type="scientific">Leucocoprinus leucothites</name>
    <dbReference type="NCBI Taxonomy" id="201217"/>
    <lineage>
        <taxon>Eukaryota</taxon>
        <taxon>Fungi</taxon>
        <taxon>Dikarya</taxon>
        <taxon>Basidiomycota</taxon>
        <taxon>Agaricomycotina</taxon>
        <taxon>Agaricomycetes</taxon>
        <taxon>Agaricomycetidae</taxon>
        <taxon>Agaricales</taxon>
        <taxon>Agaricineae</taxon>
        <taxon>Agaricaceae</taxon>
        <taxon>Leucocoprinus</taxon>
    </lineage>
</organism>
<name>A0A8H5FUV7_9AGAR</name>
<dbReference type="Proteomes" id="UP000559027">
    <property type="component" value="Unassembled WGS sequence"/>
</dbReference>
<dbReference type="PANTHER" id="PTHR46481:SF10">
    <property type="entry name" value="ZINC FINGER BED DOMAIN-CONTAINING PROTEIN 39"/>
    <property type="match status" value="1"/>
</dbReference>
<proteinExistence type="predicted"/>
<feature type="compositionally biased region" description="Low complexity" evidence="6">
    <location>
        <begin position="1"/>
        <end position="27"/>
    </location>
</feature>
<comment type="subcellular location">
    <subcellularLocation>
        <location evidence="1">Nucleus</location>
    </subcellularLocation>
</comment>
<feature type="region of interest" description="Disordered" evidence="6">
    <location>
        <begin position="1"/>
        <end position="83"/>
    </location>
</feature>
<evidence type="ECO:0000256" key="6">
    <source>
        <dbReference type="SAM" id="MobiDB-lite"/>
    </source>
</evidence>
<dbReference type="AlphaFoldDB" id="A0A8H5FUV7"/>
<sequence length="808" mass="90277">MPPKGAKGSKSSQKASKIPISSAGPPGKAKKPGKSTAQSTPGSSPALTPQPSVPVTPEASDNEEDRLPVIQSPVKPRKRQATKEIQKMSDFEVWDYNDGDIIAGTFAHLKSAAYAHFDITVERTFDEEGDPKEIIYLFTCKVDPEGHPVQRRARAKTSLGTSNLVNSIQACDKRLGVVRESSGLIKSTSSESTSFPYSRALHRVVAVLRCSDSQRPFNMQGDFWYLVEVEMLRAGAVPPSPQMVSRDTRRLYPLMSGGVRKYFQDLDQALHIVLDGWTAPIIASYLGLVVVWYDKGEIHRTILEFIRLKQSHTGEYLAEEVAACLKRFGLQHLLFSVTMDNAANCDKLAVHLPTYIPTFRGPKMRVRCIAHILNLIAKAFMSFFFKKSAKKTNAILKDGALVVEERETELDDVVAEEMDEDDDVLVDDDGHGAFNHATARSLHDQAILLMQNEGVTVSAHELQMAQQIMPRVAGLARRINDSPKLRERFEDLVISHPDHGDQACLRAHIDFRDEVEMITRSTADKLGRYRLTDEQWELAEDLAEALELFEEPTRQFSQKGVPLIVDVLPMLLELKLSMQAIRDSDTDDDPAHDITRIAAQAAILVIDKYTIFTEDCEIYYISIVMCPDRKLQWFKSALGFTTQHVKKIKDMVVERWKASYASGDDESQLVDSEPVKGKKNRFKVTLKAAKTNYPVDHILTYLDEPAIPSTDIQAAGGYMKWWYTSSSARKSVAKMAMDYCSAPASSVDAERAFSVGRRQINFMQQNMSSFTFRAKMAMGSWSNTPLFPGVKAVAEMIGESESDEEDGS</sequence>
<dbReference type="Pfam" id="PF05699">
    <property type="entry name" value="Dimer_Tnp_hAT"/>
    <property type="match status" value="1"/>
</dbReference>
<feature type="domain" description="HAT C-terminal dimerisation" evidence="7">
    <location>
        <begin position="717"/>
        <end position="763"/>
    </location>
</feature>
<protein>
    <recommendedName>
        <fullName evidence="7">HAT C-terminal dimerisation domain-containing protein</fullName>
    </recommendedName>
</protein>
<keyword evidence="3" id="KW-0863">Zinc-finger</keyword>
<evidence type="ECO:0000259" key="7">
    <source>
        <dbReference type="Pfam" id="PF05699"/>
    </source>
</evidence>
<reference evidence="8 9" key="1">
    <citation type="journal article" date="2020" name="ISME J.">
        <title>Uncovering the hidden diversity of litter-decomposition mechanisms in mushroom-forming fungi.</title>
        <authorList>
            <person name="Floudas D."/>
            <person name="Bentzer J."/>
            <person name="Ahren D."/>
            <person name="Johansson T."/>
            <person name="Persson P."/>
            <person name="Tunlid A."/>
        </authorList>
    </citation>
    <scope>NUCLEOTIDE SEQUENCE [LARGE SCALE GENOMIC DNA]</scope>
    <source>
        <strain evidence="8 9">CBS 146.42</strain>
    </source>
</reference>
<evidence type="ECO:0000256" key="5">
    <source>
        <dbReference type="ARBA" id="ARBA00023242"/>
    </source>
</evidence>
<accession>A0A8H5FUV7</accession>
<evidence type="ECO:0000256" key="2">
    <source>
        <dbReference type="ARBA" id="ARBA00022723"/>
    </source>
</evidence>
<evidence type="ECO:0000256" key="4">
    <source>
        <dbReference type="ARBA" id="ARBA00022833"/>
    </source>
</evidence>
<dbReference type="GO" id="GO:0008270">
    <property type="term" value="F:zinc ion binding"/>
    <property type="evidence" value="ECO:0007669"/>
    <property type="project" value="UniProtKB-KW"/>
</dbReference>
<gene>
    <name evidence="8" type="ORF">D9756_008903</name>
</gene>
<dbReference type="InterPro" id="IPR052035">
    <property type="entry name" value="ZnF_BED_domain_contain"/>
</dbReference>
<dbReference type="OrthoDB" id="3251057at2759"/>
<keyword evidence="9" id="KW-1185">Reference proteome</keyword>
<evidence type="ECO:0000256" key="1">
    <source>
        <dbReference type="ARBA" id="ARBA00004123"/>
    </source>
</evidence>
<dbReference type="InterPro" id="IPR012337">
    <property type="entry name" value="RNaseH-like_sf"/>
</dbReference>
<evidence type="ECO:0000256" key="3">
    <source>
        <dbReference type="ARBA" id="ARBA00022771"/>
    </source>
</evidence>
<comment type="caution">
    <text evidence="8">The sequence shown here is derived from an EMBL/GenBank/DDBJ whole genome shotgun (WGS) entry which is preliminary data.</text>
</comment>
<keyword evidence="2" id="KW-0479">Metal-binding</keyword>
<keyword evidence="5" id="KW-0539">Nucleus</keyword>
<feature type="compositionally biased region" description="Polar residues" evidence="6">
    <location>
        <begin position="38"/>
        <end position="50"/>
    </location>
</feature>
<keyword evidence="4" id="KW-0862">Zinc</keyword>
<evidence type="ECO:0000313" key="9">
    <source>
        <dbReference type="Proteomes" id="UP000559027"/>
    </source>
</evidence>
<dbReference type="PANTHER" id="PTHR46481">
    <property type="entry name" value="ZINC FINGER BED DOMAIN-CONTAINING PROTEIN 4"/>
    <property type="match status" value="1"/>
</dbReference>
<dbReference type="EMBL" id="JAACJO010000016">
    <property type="protein sequence ID" value="KAF5349603.1"/>
    <property type="molecule type" value="Genomic_DNA"/>
</dbReference>
<evidence type="ECO:0000313" key="8">
    <source>
        <dbReference type="EMBL" id="KAF5349603.1"/>
    </source>
</evidence>